<dbReference type="AlphaFoldDB" id="F2E496"/>
<keyword evidence="1" id="KW-0812">Transmembrane</keyword>
<organism evidence="2">
    <name type="scientific">Hordeum vulgare subsp. vulgare</name>
    <name type="common">Domesticated barley</name>
    <dbReference type="NCBI Taxonomy" id="112509"/>
    <lineage>
        <taxon>Eukaryota</taxon>
        <taxon>Viridiplantae</taxon>
        <taxon>Streptophyta</taxon>
        <taxon>Embryophyta</taxon>
        <taxon>Tracheophyta</taxon>
        <taxon>Spermatophyta</taxon>
        <taxon>Magnoliopsida</taxon>
        <taxon>Liliopsida</taxon>
        <taxon>Poales</taxon>
        <taxon>Poaceae</taxon>
        <taxon>BOP clade</taxon>
        <taxon>Pooideae</taxon>
        <taxon>Triticodae</taxon>
        <taxon>Triticeae</taxon>
        <taxon>Hordeinae</taxon>
        <taxon>Hordeum</taxon>
    </lineage>
</organism>
<reference evidence="2" key="1">
    <citation type="journal article" date="2011" name="Plant Physiol.">
        <title>Comprehensive sequence analysis of 24,783 barley full-length cDNAs derived from 12 clone libraries.</title>
        <authorList>
            <person name="Matsumoto T."/>
            <person name="Tanaka T."/>
            <person name="Sakai H."/>
            <person name="Amano N."/>
            <person name="Kanamori H."/>
            <person name="Kurita K."/>
            <person name="Kikuta A."/>
            <person name="Kamiya K."/>
            <person name="Yamamoto M."/>
            <person name="Ikawa H."/>
            <person name="Fujii N."/>
            <person name="Hori K."/>
            <person name="Itoh T."/>
            <person name="Sato K."/>
        </authorList>
    </citation>
    <scope>NUCLEOTIDE SEQUENCE</scope>
    <source>
        <tissue evidence="2">Shoot and root</tissue>
    </source>
</reference>
<evidence type="ECO:0000313" key="2">
    <source>
        <dbReference type="EMBL" id="BAK02168.1"/>
    </source>
</evidence>
<accession>F2E496</accession>
<sequence length="90" mass="10601">MLKLHYLKSCMRAWQLIFTSSLYEVLYQKNKNKSICLRCVVVLASPMFRRLSPHQRMMALRVYVCVTLVLILQMHDAHISRLSFVVEATK</sequence>
<keyword evidence="1" id="KW-1133">Transmembrane helix</keyword>
<protein>
    <submittedName>
        <fullName evidence="2">Predicted protein</fullName>
    </submittedName>
</protein>
<name>F2E496_HORVV</name>
<dbReference type="EMBL" id="AK370970">
    <property type="protein sequence ID" value="BAK02168.1"/>
    <property type="molecule type" value="mRNA"/>
</dbReference>
<evidence type="ECO:0000256" key="1">
    <source>
        <dbReference type="SAM" id="Phobius"/>
    </source>
</evidence>
<proteinExistence type="evidence at transcript level"/>
<feature type="transmembrane region" description="Helical" evidence="1">
    <location>
        <begin position="58"/>
        <end position="75"/>
    </location>
</feature>
<keyword evidence="1" id="KW-0472">Membrane</keyword>